<dbReference type="EMBL" id="LR798321">
    <property type="protein sequence ID" value="CAB5223473.1"/>
    <property type="molecule type" value="Genomic_DNA"/>
</dbReference>
<reference evidence="1" key="1">
    <citation type="submission" date="2020-05" db="EMBL/GenBank/DDBJ databases">
        <authorList>
            <person name="Chiriac C."/>
            <person name="Salcher M."/>
            <person name="Ghai R."/>
            <person name="Kavagutti S V."/>
        </authorList>
    </citation>
    <scope>NUCLEOTIDE SEQUENCE</scope>
</reference>
<name>A0A6J7X856_9CAUD</name>
<evidence type="ECO:0000313" key="1">
    <source>
        <dbReference type="EMBL" id="CAB5223473.1"/>
    </source>
</evidence>
<proteinExistence type="predicted"/>
<accession>A0A6J7X856</accession>
<protein>
    <submittedName>
        <fullName evidence="1">Uncharacterized protein</fullName>
    </submittedName>
</protein>
<organism evidence="1">
    <name type="scientific">uncultured Caudovirales phage</name>
    <dbReference type="NCBI Taxonomy" id="2100421"/>
    <lineage>
        <taxon>Viruses</taxon>
        <taxon>Duplodnaviria</taxon>
        <taxon>Heunggongvirae</taxon>
        <taxon>Uroviricota</taxon>
        <taxon>Caudoviricetes</taxon>
        <taxon>Peduoviridae</taxon>
        <taxon>Maltschvirus</taxon>
        <taxon>Maltschvirus maltsch</taxon>
    </lineage>
</organism>
<sequence length="56" mass="6434">MKGNPLAAVFRQNALVKLKLDIPLSREEQAVLNRYLMFGEDDEAFPDQDEWSPIVD</sequence>
<gene>
    <name evidence="1" type="ORF">UFOVP383_71</name>
</gene>